<dbReference type="InterPro" id="IPR036388">
    <property type="entry name" value="WH-like_DNA-bd_sf"/>
</dbReference>
<dbReference type="FunFam" id="1.10.10.10:FF:000322">
    <property type="entry name" value="Probable disease resistance protein At1g63360"/>
    <property type="match status" value="1"/>
</dbReference>
<evidence type="ECO:0000259" key="7">
    <source>
        <dbReference type="Pfam" id="PF23598"/>
    </source>
</evidence>
<evidence type="ECO:0000259" key="6">
    <source>
        <dbReference type="Pfam" id="PF23559"/>
    </source>
</evidence>
<dbReference type="Gene3D" id="1.10.10.10">
    <property type="entry name" value="Winged helix-like DNA-binding domain superfamily/Winged helix DNA-binding domain"/>
    <property type="match status" value="1"/>
</dbReference>
<evidence type="ECO:0000256" key="3">
    <source>
        <dbReference type="ARBA" id="ARBA00022821"/>
    </source>
</evidence>
<dbReference type="Pfam" id="PF23559">
    <property type="entry name" value="WHD_DRP"/>
    <property type="match status" value="1"/>
</dbReference>
<dbReference type="SUPFAM" id="SSF52540">
    <property type="entry name" value="P-loop containing nucleoside triphosphate hydrolases"/>
    <property type="match status" value="1"/>
</dbReference>
<dbReference type="Gene3D" id="1.10.8.430">
    <property type="entry name" value="Helical domain of apoptotic protease-activating factors"/>
    <property type="match status" value="1"/>
</dbReference>
<dbReference type="Gene3D" id="3.40.50.300">
    <property type="entry name" value="P-loop containing nucleotide triphosphate hydrolases"/>
    <property type="match status" value="1"/>
</dbReference>
<keyword evidence="2" id="KW-0547">Nucleotide-binding</keyword>
<dbReference type="Gene3D" id="1.20.5.4130">
    <property type="match status" value="1"/>
</dbReference>
<dbReference type="Pfam" id="PF00931">
    <property type="entry name" value="NB-ARC"/>
    <property type="match status" value="1"/>
</dbReference>
<keyword evidence="8" id="KW-1185">Reference proteome</keyword>
<dbReference type="PANTHER" id="PTHR23155">
    <property type="entry name" value="DISEASE RESISTANCE PROTEIN RP"/>
    <property type="match status" value="1"/>
</dbReference>
<dbReference type="GO" id="GO:0051707">
    <property type="term" value="P:response to other organism"/>
    <property type="evidence" value="ECO:0007669"/>
    <property type="project" value="UniProtKB-ARBA"/>
</dbReference>
<dbReference type="PANTHER" id="PTHR23155:SF1193">
    <property type="entry name" value="DISEASE RESISTANCE PROTEIN RPP13-RELATED"/>
    <property type="match status" value="1"/>
</dbReference>
<feature type="domain" description="Disease resistance protein winged helix" evidence="6">
    <location>
        <begin position="428"/>
        <end position="496"/>
    </location>
</feature>
<keyword evidence="1" id="KW-0677">Repeat</keyword>
<evidence type="ECO:0000259" key="5">
    <source>
        <dbReference type="Pfam" id="PF18052"/>
    </source>
</evidence>
<dbReference type="RefSeq" id="XP_018848247.2">
    <property type="nucleotide sequence ID" value="XM_018992702.2"/>
</dbReference>
<evidence type="ECO:0000259" key="4">
    <source>
        <dbReference type="Pfam" id="PF00931"/>
    </source>
</evidence>
<sequence length="901" mass="104021">MGESICSFVLEKLSWVFEQKEKLFGGGQDEFVSFNSDLNLAEAFINECRRKHNEHELLTEARWQLRDIAHEAEDVMDTLKFEDQRRRNLVWKIIRFVSYPMMCHDAAKKIEGFNHKINQIRNLVQSHEAKATPVAAVDLALERHRRVVNEKDVVGFAIDSKLEKQLMEGDSKLGVISIIGMGGSGKTTLAWKIYNTLLVEGHFVCGIWVHASYQFRTKDLLREMLRFAIRGSYESINGALEDTQRKKTKRSMKEIRGMSEDEVEENLSKYLEGKRYLVVIDNIWTTNGWNELIAAFPDNSNGSRILITSRIKRVASAISLSTPHFPPILDEDESWELFRKKVLRREKFLLESEDLRRIVKSCEGFPLSIVELGGLAAVGEIMTNLALSEYGGNVNSYLYSKTSCKDILSLSYTHLSQHLKSLFLYFGVYPEEFEIPVRQLIQLWIAEGFIENTGSRNKEDVAKNYFDELCDQSLIRVASRRTYRGAKTCRIHALLRHISICEGKEEKFLEVLRHVNLLSENKSRRISVQYCSTPRYISSNLFCATRARSLLFFRQKEFGFESSNKNKQTYGDLDPNHWKWVHENFCLVRVLHFGQLNIYSIPSNIEELICLRYLRIKSDVLKVIPASICNLKHLETLDLKGTFLNCLPIGIWNLRNLRNLYMSGPVSLPNQLNPDVKALWKLQVLSTVSLNPQNVSLIVQSELLRKIGIWFASDDSNCRAVEVLAELHDLPHLQTLKVVNCSEGLRLHRLPPRLPTSFPSTITKITLRQVCLKGRRDMSVLGKLPNLYILKLQSCLISSKLTFFADSFPRLEVLKLEKLKIKRWKQRRRAMPCLRHLVIKRCTNLNVLPSRLWSSSAMQDVEVLWSNLELVTLLQESQRNLGFNLHICPPPDDEFYQRRAV</sequence>
<feature type="domain" description="NB-ARC" evidence="4">
    <location>
        <begin position="161"/>
        <end position="346"/>
    </location>
</feature>
<evidence type="ECO:0000256" key="2">
    <source>
        <dbReference type="ARBA" id="ARBA00022741"/>
    </source>
</evidence>
<protein>
    <submittedName>
        <fullName evidence="9">Disease resistance protein RPP13-like</fullName>
    </submittedName>
</protein>
<dbReference type="KEGG" id="jre:109011475"/>
<evidence type="ECO:0000313" key="8">
    <source>
        <dbReference type="Proteomes" id="UP000235220"/>
    </source>
</evidence>
<dbReference type="GO" id="GO:0006952">
    <property type="term" value="P:defense response"/>
    <property type="evidence" value="ECO:0007669"/>
    <property type="project" value="UniProtKB-KW"/>
</dbReference>
<dbReference type="FunFam" id="3.40.50.300:FF:001091">
    <property type="entry name" value="Probable disease resistance protein At1g61300"/>
    <property type="match status" value="1"/>
</dbReference>
<dbReference type="InterPro" id="IPR044974">
    <property type="entry name" value="Disease_R_plants"/>
</dbReference>
<reference evidence="9" key="1">
    <citation type="submission" date="2025-08" db="UniProtKB">
        <authorList>
            <consortium name="RefSeq"/>
        </authorList>
    </citation>
    <scope>IDENTIFICATION</scope>
    <source>
        <tissue evidence="9">Leaves</tissue>
    </source>
</reference>
<dbReference type="InterPro" id="IPR058922">
    <property type="entry name" value="WHD_DRP"/>
</dbReference>
<proteinExistence type="predicted"/>
<dbReference type="Proteomes" id="UP000235220">
    <property type="component" value="Chromosome 11"/>
</dbReference>
<dbReference type="InterPro" id="IPR032675">
    <property type="entry name" value="LRR_dom_sf"/>
</dbReference>
<dbReference type="InterPro" id="IPR002182">
    <property type="entry name" value="NB-ARC"/>
</dbReference>
<evidence type="ECO:0000256" key="1">
    <source>
        <dbReference type="ARBA" id="ARBA00022737"/>
    </source>
</evidence>
<dbReference type="InterPro" id="IPR055414">
    <property type="entry name" value="LRR_R13L4/SHOC2-like"/>
</dbReference>
<dbReference type="InParanoid" id="A0A2I4GWH8"/>
<dbReference type="CDD" id="cd14798">
    <property type="entry name" value="RX-CC_like"/>
    <property type="match status" value="1"/>
</dbReference>
<accession>A0A2I4GWH8</accession>
<dbReference type="InterPro" id="IPR027417">
    <property type="entry name" value="P-loop_NTPase"/>
</dbReference>
<evidence type="ECO:0000313" key="9">
    <source>
        <dbReference type="RefSeq" id="XP_018848247.2"/>
    </source>
</evidence>
<gene>
    <name evidence="9" type="primary">LOC109011475</name>
</gene>
<dbReference type="InterPro" id="IPR041118">
    <property type="entry name" value="Rx_N"/>
</dbReference>
<dbReference type="GeneID" id="109011475"/>
<dbReference type="Pfam" id="PF18052">
    <property type="entry name" value="Rx_N"/>
    <property type="match status" value="1"/>
</dbReference>
<keyword evidence="3" id="KW-0611">Plant defense</keyword>
<dbReference type="InterPro" id="IPR038005">
    <property type="entry name" value="RX-like_CC"/>
</dbReference>
<feature type="domain" description="Disease resistance N-terminal" evidence="5">
    <location>
        <begin position="7"/>
        <end position="88"/>
    </location>
</feature>
<dbReference type="AlphaFoldDB" id="A0A2I4GWH8"/>
<dbReference type="PRINTS" id="PR00364">
    <property type="entry name" value="DISEASERSIST"/>
</dbReference>
<dbReference type="Pfam" id="PF23598">
    <property type="entry name" value="LRR_14"/>
    <property type="match status" value="1"/>
</dbReference>
<dbReference type="SUPFAM" id="SSF52058">
    <property type="entry name" value="L domain-like"/>
    <property type="match status" value="1"/>
</dbReference>
<organism evidence="8 9">
    <name type="scientific">Juglans regia</name>
    <name type="common">English walnut</name>
    <dbReference type="NCBI Taxonomy" id="51240"/>
    <lineage>
        <taxon>Eukaryota</taxon>
        <taxon>Viridiplantae</taxon>
        <taxon>Streptophyta</taxon>
        <taxon>Embryophyta</taxon>
        <taxon>Tracheophyta</taxon>
        <taxon>Spermatophyta</taxon>
        <taxon>Magnoliopsida</taxon>
        <taxon>eudicotyledons</taxon>
        <taxon>Gunneridae</taxon>
        <taxon>Pentapetalae</taxon>
        <taxon>rosids</taxon>
        <taxon>fabids</taxon>
        <taxon>Fagales</taxon>
        <taxon>Juglandaceae</taxon>
        <taxon>Juglans</taxon>
    </lineage>
</organism>
<dbReference type="OrthoDB" id="646178at2759"/>
<dbReference type="Gene3D" id="3.80.10.10">
    <property type="entry name" value="Ribonuclease Inhibitor"/>
    <property type="match status" value="1"/>
</dbReference>
<dbReference type="InterPro" id="IPR042197">
    <property type="entry name" value="Apaf_helical"/>
</dbReference>
<dbReference type="GO" id="GO:0043531">
    <property type="term" value="F:ADP binding"/>
    <property type="evidence" value="ECO:0007669"/>
    <property type="project" value="InterPro"/>
</dbReference>
<feature type="domain" description="Disease resistance R13L4/SHOC-2-like LRR" evidence="7">
    <location>
        <begin position="583"/>
        <end position="840"/>
    </location>
</feature>
<name>A0A2I4GWH8_JUGRE</name>